<reference evidence="4 5" key="1">
    <citation type="journal article" date="2019" name="Sci. Rep.">
        <title>Extended insight into the Mycobacterium chelonae-abscessus complex through whole genome sequencing of Mycobacterium salmoniphilum outbreak and Mycobacterium salmoniphilum-like strains.</title>
        <authorList>
            <person name="Behra P.R.K."/>
            <person name="Das S."/>
            <person name="Pettersson B.M.F."/>
            <person name="Shirreff L."/>
            <person name="DuCote T."/>
            <person name="Jacobsson K.G."/>
            <person name="Ennis D.G."/>
            <person name="Kirsebom L.A."/>
        </authorList>
    </citation>
    <scope>NUCLEOTIDE SEQUENCE [LARGE SCALE GENOMIC DNA]</scope>
    <source>
        <strain evidence="4 5">DE 4585</strain>
    </source>
</reference>
<feature type="region of interest" description="Disordered" evidence="3">
    <location>
        <begin position="85"/>
        <end position="104"/>
    </location>
</feature>
<keyword evidence="1" id="KW-0996">Nickel insertion</keyword>
<dbReference type="RefSeq" id="WP_134067040.1">
    <property type="nucleotide sequence ID" value="NZ_PECG01000005.1"/>
</dbReference>
<accession>A0A4R8S865</accession>
<evidence type="ECO:0000313" key="5">
    <source>
        <dbReference type="Proteomes" id="UP000295117"/>
    </source>
</evidence>
<dbReference type="PANTHER" id="PTHR33620">
    <property type="entry name" value="UREASE ACCESSORY PROTEIN F"/>
    <property type="match status" value="1"/>
</dbReference>
<gene>
    <name evidence="4" type="primary">ureF</name>
    <name evidence="4" type="ORF">DE4585_00661</name>
</gene>
<protein>
    <submittedName>
        <fullName evidence="4">Urease accessory protein UreF</fullName>
    </submittedName>
</protein>
<evidence type="ECO:0000256" key="2">
    <source>
        <dbReference type="ARBA" id="ARBA00023186"/>
    </source>
</evidence>
<dbReference type="Proteomes" id="UP000295117">
    <property type="component" value="Unassembled WGS sequence"/>
</dbReference>
<dbReference type="EMBL" id="PECH01000004">
    <property type="protein sequence ID" value="TDZ85343.1"/>
    <property type="molecule type" value="Genomic_DNA"/>
</dbReference>
<dbReference type="Gene3D" id="1.10.4190.10">
    <property type="entry name" value="Urease accessory protein UreF"/>
    <property type="match status" value="1"/>
</dbReference>
<evidence type="ECO:0000256" key="3">
    <source>
        <dbReference type="SAM" id="MobiDB-lite"/>
    </source>
</evidence>
<sequence length="221" mass="22814">MGSTEASATPLSTTALLLSLADSRLPTGSHVHSGGVEEAIAQGLVRDCATLNAYLRRRIRTHGLVAASIAAAVTSGLLDPVRADAETDARTPSQAARDASRAQGRGLKRLAGSAWPHIEWSTYGRQPHLAVVYGIIGTAAGLSGRDIALVVVYTTLTGSATAGQRLLALDPAEVAVGTLALTGLCEETATLASSGLACLSDPLLDVLAEQHLTRERPLFVS</sequence>
<organism evidence="4 5">
    <name type="scientific">Mycobacteroides salmoniphilum</name>
    <dbReference type="NCBI Taxonomy" id="404941"/>
    <lineage>
        <taxon>Bacteria</taxon>
        <taxon>Bacillati</taxon>
        <taxon>Actinomycetota</taxon>
        <taxon>Actinomycetes</taxon>
        <taxon>Mycobacteriales</taxon>
        <taxon>Mycobacteriaceae</taxon>
        <taxon>Mycobacteroides</taxon>
    </lineage>
</organism>
<keyword evidence="2" id="KW-0143">Chaperone</keyword>
<proteinExistence type="predicted"/>
<dbReference type="GO" id="GO:0016151">
    <property type="term" value="F:nickel cation binding"/>
    <property type="evidence" value="ECO:0007669"/>
    <property type="project" value="InterPro"/>
</dbReference>
<dbReference type="AlphaFoldDB" id="A0A4R8S865"/>
<dbReference type="PIRSF" id="PIRSF009467">
    <property type="entry name" value="Ureas_acces_UreF"/>
    <property type="match status" value="1"/>
</dbReference>
<name>A0A4R8S865_9MYCO</name>
<comment type="caution">
    <text evidence="4">The sequence shown here is derived from an EMBL/GenBank/DDBJ whole genome shotgun (WGS) entry which is preliminary data.</text>
</comment>
<evidence type="ECO:0000313" key="4">
    <source>
        <dbReference type="EMBL" id="TDZ85343.1"/>
    </source>
</evidence>
<dbReference type="Pfam" id="PF01730">
    <property type="entry name" value="UreF"/>
    <property type="match status" value="1"/>
</dbReference>
<dbReference type="InterPro" id="IPR002639">
    <property type="entry name" value="UreF"/>
</dbReference>
<evidence type="ECO:0000256" key="1">
    <source>
        <dbReference type="ARBA" id="ARBA00022988"/>
    </source>
</evidence>
<dbReference type="PANTHER" id="PTHR33620:SF1">
    <property type="entry name" value="UREASE ACCESSORY PROTEIN F"/>
    <property type="match status" value="1"/>
</dbReference>
<dbReference type="InterPro" id="IPR038277">
    <property type="entry name" value="UreF_sf"/>
</dbReference>